<evidence type="ECO:0000256" key="9">
    <source>
        <dbReference type="ARBA" id="ARBA00023136"/>
    </source>
</evidence>
<evidence type="ECO:0000256" key="6">
    <source>
        <dbReference type="ARBA" id="ARBA00022989"/>
    </source>
</evidence>
<evidence type="ECO:0000256" key="8">
    <source>
        <dbReference type="ARBA" id="ARBA00023128"/>
    </source>
</evidence>
<dbReference type="Pfam" id="PF07406">
    <property type="entry name" value="NICE-3"/>
    <property type="match status" value="1"/>
</dbReference>
<comment type="function">
    <text evidence="1">General regulator of phagocytosis. Required to uptake Gram negative bacterium by macrophages.</text>
</comment>
<keyword evidence="5 11" id="KW-0812">Transmembrane</keyword>
<keyword evidence="8" id="KW-0496">Mitochondrion</keyword>
<dbReference type="InterPro" id="IPR010876">
    <property type="entry name" value="C1orf43"/>
</dbReference>
<accession>C1C2F7</accession>
<dbReference type="AlphaFoldDB" id="C1C2F7"/>
<proteinExistence type="evidence at transcript level"/>
<name>C1C2F7_CALCM</name>
<dbReference type="GO" id="GO:0005739">
    <property type="term" value="C:mitochondrion"/>
    <property type="evidence" value="ECO:0007669"/>
    <property type="project" value="UniProtKB-SubCell"/>
</dbReference>
<dbReference type="PANTHER" id="PTHR21425:SF2">
    <property type="entry name" value="PROTEIN C1ORF43"/>
    <property type="match status" value="1"/>
</dbReference>
<evidence type="ECO:0000256" key="7">
    <source>
        <dbReference type="ARBA" id="ARBA00023034"/>
    </source>
</evidence>
<sequence length="232" mass="25830">MPVEQLSGVTVVIIIAVCVEAFIVLLIFARRQIMRFSLRNRRGPHTHIGLGAPKALRREVDRKLDYIPFVKYEPSTSSNNPHHFYRAKALEDYRSFERDLFRHYPSFARIAGSNIRSFLSSCLSGPLSRVDPRLIHQISDDYSDARYHYGEFGSIRYEQYASRLDALRKEVLKHPGSIRGSSGRHPSGAGGPPLNISNNKLSGEENLPLQRLGSSAVLVVGPESAGSNGTAV</sequence>
<evidence type="ECO:0000256" key="1">
    <source>
        <dbReference type="ARBA" id="ARBA00002620"/>
    </source>
</evidence>
<evidence type="ECO:0000256" key="4">
    <source>
        <dbReference type="ARBA" id="ARBA00004555"/>
    </source>
</evidence>
<evidence type="ECO:0000256" key="10">
    <source>
        <dbReference type="SAM" id="MobiDB-lite"/>
    </source>
</evidence>
<reference evidence="12" key="1">
    <citation type="submission" date="2009-03" db="EMBL/GenBank/DDBJ databases">
        <title>Caligus clemensi ESTs and full-length cDNAs.</title>
        <authorList>
            <person name="Yasuike M."/>
            <person name="von Schalburg K."/>
            <person name="Cooper G."/>
            <person name="Leong J."/>
            <person name="Jones S.R.M."/>
            <person name="Koop B.F."/>
        </authorList>
    </citation>
    <scope>NUCLEOTIDE SEQUENCE</scope>
    <source>
        <tissue evidence="12">Whole</tissue>
    </source>
</reference>
<protein>
    <submittedName>
        <fullName evidence="12">C1orf43 homolog</fullName>
    </submittedName>
</protein>
<evidence type="ECO:0000256" key="3">
    <source>
        <dbReference type="ARBA" id="ARBA00004173"/>
    </source>
</evidence>
<comment type="subcellular location">
    <subcellularLocation>
        <location evidence="4">Golgi apparatus</location>
    </subcellularLocation>
    <subcellularLocation>
        <location evidence="2">Membrane</location>
        <topology evidence="2">Single-pass membrane protein</topology>
    </subcellularLocation>
    <subcellularLocation>
        <location evidence="3">Mitochondrion</location>
    </subcellularLocation>
</comment>
<dbReference type="EMBL" id="BT081036">
    <property type="protein sequence ID" value="ACO15460.1"/>
    <property type="molecule type" value="mRNA"/>
</dbReference>
<keyword evidence="7" id="KW-0333">Golgi apparatus</keyword>
<dbReference type="GO" id="GO:0005794">
    <property type="term" value="C:Golgi apparatus"/>
    <property type="evidence" value="ECO:0007669"/>
    <property type="project" value="UniProtKB-SubCell"/>
</dbReference>
<keyword evidence="6 11" id="KW-1133">Transmembrane helix</keyword>
<evidence type="ECO:0000313" key="12">
    <source>
        <dbReference type="EMBL" id="ACO15460.1"/>
    </source>
</evidence>
<evidence type="ECO:0000256" key="2">
    <source>
        <dbReference type="ARBA" id="ARBA00004167"/>
    </source>
</evidence>
<evidence type="ECO:0000256" key="11">
    <source>
        <dbReference type="SAM" id="Phobius"/>
    </source>
</evidence>
<keyword evidence="9 11" id="KW-0472">Membrane</keyword>
<feature type="region of interest" description="Disordered" evidence="10">
    <location>
        <begin position="175"/>
        <end position="201"/>
    </location>
</feature>
<dbReference type="GO" id="GO:0016020">
    <property type="term" value="C:membrane"/>
    <property type="evidence" value="ECO:0007669"/>
    <property type="project" value="UniProtKB-SubCell"/>
</dbReference>
<organism evidence="12">
    <name type="scientific">Caligus clemensi</name>
    <name type="common">Sea louse</name>
    <dbReference type="NCBI Taxonomy" id="344056"/>
    <lineage>
        <taxon>Eukaryota</taxon>
        <taxon>Metazoa</taxon>
        <taxon>Ecdysozoa</taxon>
        <taxon>Arthropoda</taxon>
        <taxon>Crustacea</taxon>
        <taxon>Multicrustacea</taxon>
        <taxon>Hexanauplia</taxon>
        <taxon>Copepoda</taxon>
        <taxon>Siphonostomatoida</taxon>
        <taxon>Caligidae</taxon>
        <taxon>Caligus</taxon>
    </lineage>
</organism>
<evidence type="ECO:0000256" key="5">
    <source>
        <dbReference type="ARBA" id="ARBA00022692"/>
    </source>
</evidence>
<feature type="transmembrane region" description="Helical" evidence="11">
    <location>
        <begin position="6"/>
        <end position="29"/>
    </location>
</feature>
<dbReference type="PANTHER" id="PTHR21425">
    <property type="entry name" value="NICE-3"/>
    <property type="match status" value="1"/>
</dbReference>
<gene>
    <name evidence="12" type="primary">CA043</name>
</gene>